<comment type="caution">
    <text evidence="3">The sequence shown here is derived from an EMBL/GenBank/DDBJ whole genome shotgun (WGS) entry which is preliminary data.</text>
</comment>
<gene>
    <name evidence="3" type="ORF">SPDO_13870</name>
</gene>
<dbReference type="Proteomes" id="UP000197290">
    <property type="component" value="Unassembled WGS sequence"/>
</dbReference>
<evidence type="ECO:0000313" key="4">
    <source>
        <dbReference type="Proteomes" id="UP000197290"/>
    </source>
</evidence>
<feature type="transmembrane region" description="Helical" evidence="2">
    <location>
        <begin position="308"/>
        <end position="326"/>
    </location>
</feature>
<dbReference type="RefSeq" id="WP_088366723.1">
    <property type="nucleotide sequence ID" value="NZ_NBBI01000002.1"/>
</dbReference>
<feature type="transmembrane region" description="Helical" evidence="2">
    <location>
        <begin position="346"/>
        <end position="368"/>
    </location>
</feature>
<organism evidence="3 4">
    <name type="scientific">Sphingomonas dokdonensis</name>
    <dbReference type="NCBI Taxonomy" id="344880"/>
    <lineage>
        <taxon>Bacteria</taxon>
        <taxon>Pseudomonadati</taxon>
        <taxon>Pseudomonadota</taxon>
        <taxon>Alphaproteobacteria</taxon>
        <taxon>Sphingomonadales</taxon>
        <taxon>Sphingomonadaceae</taxon>
        <taxon>Sphingomonas</taxon>
    </lineage>
</organism>
<reference evidence="3 4" key="1">
    <citation type="submission" date="2017-03" db="EMBL/GenBank/DDBJ databases">
        <title>Genome sequence of Sphingomonas dokdonensis DSM 21029.</title>
        <authorList>
            <person name="Poehlein A."/>
            <person name="Wuebbeler J.H."/>
            <person name="Steinbuechel A."/>
            <person name="Daniel R."/>
        </authorList>
    </citation>
    <scope>NUCLEOTIDE SEQUENCE [LARGE SCALE GENOMIC DNA]</scope>
    <source>
        <strain evidence="3 4">DSM 21029</strain>
    </source>
</reference>
<dbReference type="EMBL" id="NBBI01000002">
    <property type="protein sequence ID" value="OWK31378.1"/>
    <property type="molecule type" value="Genomic_DNA"/>
</dbReference>
<keyword evidence="2" id="KW-0812">Transmembrane</keyword>
<accession>A0A245ZNP6</accession>
<feature type="coiled-coil region" evidence="1">
    <location>
        <begin position="151"/>
        <end position="206"/>
    </location>
</feature>
<dbReference type="OrthoDB" id="9111327at2"/>
<name>A0A245ZNP6_9SPHN</name>
<evidence type="ECO:0000256" key="2">
    <source>
        <dbReference type="SAM" id="Phobius"/>
    </source>
</evidence>
<dbReference type="Pfam" id="PF12412">
    <property type="entry name" value="DUF3667"/>
    <property type="match status" value="1"/>
</dbReference>
<keyword evidence="2" id="KW-0472">Membrane</keyword>
<evidence type="ECO:0008006" key="5">
    <source>
        <dbReference type="Google" id="ProtNLM"/>
    </source>
</evidence>
<feature type="transmembrane region" description="Helical" evidence="2">
    <location>
        <begin position="283"/>
        <end position="302"/>
    </location>
</feature>
<feature type="transmembrane region" description="Helical" evidence="2">
    <location>
        <begin position="107"/>
        <end position="128"/>
    </location>
</feature>
<evidence type="ECO:0000313" key="3">
    <source>
        <dbReference type="EMBL" id="OWK31378.1"/>
    </source>
</evidence>
<keyword evidence="2" id="KW-1133">Transmembrane helix</keyword>
<keyword evidence="4" id="KW-1185">Reference proteome</keyword>
<proteinExistence type="predicted"/>
<dbReference type="AlphaFoldDB" id="A0A245ZNP6"/>
<evidence type="ECO:0000256" key="1">
    <source>
        <dbReference type="SAM" id="Coils"/>
    </source>
</evidence>
<feature type="transmembrane region" description="Helical" evidence="2">
    <location>
        <begin position="252"/>
        <end position="271"/>
    </location>
</feature>
<protein>
    <recommendedName>
        <fullName evidence="5">DUF3667 domain-containing protein</fullName>
    </recommendedName>
</protein>
<dbReference type="InterPro" id="IPR022134">
    <property type="entry name" value="DUF3667"/>
</dbReference>
<sequence length="369" mass="40851">MAIGVEATAGLPSGEAHTHAVEQAAGKTGHGDHHPTACLNCGTSLIGSHCHACGQAGHVHRTAGAIFHDIAHGVFHFEGKAWETLPMLIRRPGDLTRRYIDGERARFVSPLAIFLFTVFLMFAIVANLPGWSLADGDFLKSGLTEGMAETRAKVIEERERADQQLAMYQESLKTARAKPSPDAERIAKLERNLADTVEMRQSLVDAEKRLPTMSTFKVTSDGKPVKTNWFEDKFRHAQENPKLLLYKLKTSAYKYSWALIPLSIPVMWLLFPFSRRFKLYDHAVFVTYSLTFMSLLTIALAVLQALGVPFVIVMAAAVLIPPFHIYRQLKGTYQLGRTNALVRAGLLIGLIYCAVVPTFAVMLLYLGLA</sequence>
<keyword evidence="1" id="KW-0175">Coiled coil</keyword>